<feature type="chain" id="PRO_5020977625" evidence="1">
    <location>
        <begin position="24"/>
        <end position="392"/>
    </location>
</feature>
<name>A0A4S2GYG5_9PROT</name>
<evidence type="ECO:0000313" key="2">
    <source>
        <dbReference type="EMBL" id="TGY88123.1"/>
    </source>
</evidence>
<evidence type="ECO:0000256" key="1">
    <source>
        <dbReference type="SAM" id="SignalP"/>
    </source>
</evidence>
<feature type="signal peptide" evidence="1">
    <location>
        <begin position="1"/>
        <end position="23"/>
    </location>
</feature>
<dbReference type="Proteomes" id="UP000308054">
    <property type="component" value="Unassembled WGS sequence"/>
</dbReference>
<dbReference type="OrthoDB" id="7490673at2"/>
<proteinExistence type="predicted"/>
<accession>A0A4S2GYG5</accession>
<evidence type="ECO:0000313" key="3">
    <source>
        <dbReference type="Proteomes" id="UP000308054"/>
    </source>
</evidence>
<keyword evidence="1" id="KW-0732">Signal</keyword>
<reference evidence="2 3" key="1">
    <citation type="journal article" date="2017" name="Int. J. Syst. Evol. Microbiol.">
        <title>Marinicauda algicola sp. nov., isolated from a marine red alga Rhodosorus marinus.</title>
        <authorList>
            <person name="Jeong S.E."/>
            <person name="Jeon S.H."/>
            <person name="Chun B.H."/>
            <person name="Kim D.W."/>
            <person name="Jeon C.O."/>
        </authorList>
    </citation>
    <scope>NUCLEOTIDE SEQUENCE [LARGE SCALE GENOMIC DNA]</scope>
    <source>
        <strain evidence="2 3">JCM 31718</strain>
    </source>
</reference>
<dbReference type="SUPFAM" id="SSF56935">
    <property type="entry name" value="Porins"/>
    <property type="match status" value="1"/>
</dbReference>
<dbReference type="AlphaFoldDB" id="A0A4S2GYG5"/>
<keyword evidence="3" id="KW-1185">Reference proteome</keyword>
<dbReference type="EMBL" id="SRXW01000003">
    <property type="protein sequence ID" value="TGY88123.1"/>
    <property type="molecule type" value="Genomic_DNA"/>
</dbReference>
<dbReference type="RefSeq" id="WP_135995968.1">
    <property type="nucleotide sequence ID" value="NZ_CP071057.1"/>
</dbReference>
<sequence>MTATRCVPFAVLLLGTWPATASAQLFKIGPVDVGAAVRLNVLSKSWETRETRFPRADAEFDTARLELNLDHASGWIGSAQWRVYYYDETGRFTSFPHHAWLGYESETLGTVKAGIQQVPFGLLPYAANSYFFSIAYYAGLEDDYDFGLSWSQSEGGWRVDTAWFPSDEGDWFGESEDSARYSYDVVSGFGRRDDEAGQLNARVAWSGAPGIGDSLELGVSLQAGRIPNAVTRSDGHHLAGAAHARWREGPWELKLQATAYDYELASPPGAEDDVVVMGAYDFPYQVAADGRIWSAALSYEVPLQGRWMTSWLDGLTVYEDFSVLTKSSSAFEASYHNVIGAAFDVKGPLFVYADFAAGKNNAWLGPNFSDALAGGGTDEWERRVNINFGLYF</sequence>
<organism evidence="2 3">
    <name type="scientific">Marinicauda algicola</name>
    <dbReference type="NCBI Taxonomy" id="2029849"/>
    <lineage>
        <taxon>Bacteria</taxon>
        <taxon>Pseudomonadati</taxon>
        <taxon>Pseudomonadota</taxon>
        <taxon>Alphaproteobacteria</taxon>
        <taxon>Maricaulales</taxon>
        <taxon>Maricaulaceae</taxon>
        <taxon>Marinicauda</taxon>
    </lineage>
</organism>
<protein>
    <submittedName>
        <fullName evidence="2">Uncharacterized protein</fullName>
    </submittedName>
</protein>
<comment type="caution">
    <text evidence="2">The sequence shown here is derived from an EMBL/GenBank/DDBJ whole genome shotgun (WGS) entry which is preliminary data.</text>
</comment>
<gene>
    <name evidence="2" type="ORF">E5163_09780</name>
</gene>